<dbReference type="Proteomes" id="UP000271554">
    <property type="component" value="Chromosome"/>
</dbReference>
<evidence type="ECO:0000313" key="9">
    <source>
        <dbReference type="EMBL" id="AYG78011.1"/>
    </source>
</evidence>
<evidence type="ECO:0000256" key="3">
    <source>
        <dbReference type="ARBA" id="ARBA00022723"/>
    </source>
</evidence>
<evidence type="ECO:0000256" key="2">
    <source>
        <dbReference type="ARBA" id="ARBA00022617"/>
    </source>
</evidence>
<dbReference type="CDD" id="cd11049">
    <property type="entry name" value="CYP170A1-like"/>
    <property type="match status" value="1"/>
</dbReference>
<dbReference type="EC" id="1.14.15.32" evidence="9"/>
<feature type="binding site" description="axial binding residue" evidence="7">
    <location>
        <position position="374"/>
    </location>
    <ligand>
        <name>heme</name>
        <dbReference type="ChEBI" id="CHEBI:30413"/>
    </ligand>
    <ligandPart>
        <name>Fe</name>
        <dbReference type="ChEBI" id="CHEBI:18248"/>
    </ligandPart>
</feature>
<keyword evidence="6 8" id="KW-0503">Monooxygenase</keyword>
<name>A0A387H659_9ACTN</name>
<dbReference type="InterPro" id="IPR050196">
    <property type="entry name" value="Cytochrome_P450_Monoox"/>
</dbReference>
<evidence type="ECO:0000256" key="5">
    <source>
        <dbReference type="ARBA" id="ARBA00023004"/>
    </source>
</evidence>
<gene>
    <name evidence="9" type="primary">ptlI_1</name>
    <name evidence="9" type="ORF">DWB77_00118</name>
</gene>
<dbReference type="Gene3D" id="1.10.630.10">
    <property type="entry name" value="Cytochrome P450"/>
    <property type="match status" value="1"/>
</dbReference>
<dbReference type="GO" id="GO:0004497">
    <property type="term" value="F:monooxygenase activity"/>
    <property type="evidence" value="ECO:0007669"/>
    <property type="project" value="UniProtKB-KW"/>
</dbReference>
<evidence type="ECO:0000256" key="7">
    <source>
        <dbReference type="PIRSR" id="PIRSR602403-1"/>
    </source>
</evidence>
<dbReference type="InterPro" id="IPR036396">
    <property type="entry name" value="Cyt_P450_sf"/>
</dbReference>
<dbReference type="InterPro" id="IPR017972">
    <property type="entry name" value="Cyt_P450_CS"/>
</dbReference>
<evidence type="ECO:0000256" key="1">
    <source>
        <dbReference type="ARBA" id="ARBA00010617"/>
    </source>
</evidence>
<keyword evidence="2 7" id="KW-0349">Heme</keyword>
<dbReference type="PROSITE" id="PS00086">
    <property type="entry name" value="CYTOCHROME_P450"/>
    <property type="match status" value="1"/>
</dbReference>
<dbReference type="PRINTS" id="PR00465">
    <property type="entry name" value="EP450IV"/>
</dbReference>
<dbReference type="PANTHER" id="PTHR24291">
    <property type="entry name" value="CYTOCHROME P450 FAMILY 4"/>
    <property type="match status" value="1"/>
</dbReference>
<dbReference type="AlphaFoldDB" id="A0A387H659"/>
<evidence type="ECO:0000256" key="8">
    <source>
        <dbReference type="RuleBase" id="RU000461"/>
    </source>
</evidence>
<evidence type="ECO:0000313" key="10">
    <source>
        <dbReference type="Proteomes" id="UP000271554"/>
    </source>
</evidence>
<dbReference type="GO" id="GO:0005506">
    <property type="term" value="F:iron ion binding"/>
    <property type="evidence" value="ECO:0007669"/>
    <property type="project" value="InterPro"/>
</dbReference>
<keyword evidence="10" id="KW-1185">Reference proteome</keyword>
<dbReference type="KEGG" id="shun:DWB77_00118"/>
<protein>
    <submittedName>
        <fullName evidence="9">Pentalenene oxygenase</fullName>
        <ecNumber evidence="9">1.14.15.32</ecNumber>
    </submittedName>
</protein>
<keyword evidence="5 7" id="KW-0408">Iron</keyword>
<keyword evidence="4 8" id="KW-0560">Oxidoreductase</keyword>
<dbReference type="PRINTS" id="PR00385">
    <property type="entry name" value="P450"/>
</dbReference>
<evidence type="ECO:0000256" key="4">
    <source>
        <dbReference type="ARBA" id="ARBA00023002"/>
    </source>
</evidence>
<dbReference type="InterPro" id="IPR001128">
    <property type="entry name" value="Cyt_P450"/>
</dbReference>
<dbReference type="EMBL" id="CP032698">
    <property type="protein sequence ID" value="AYG78011.1"/>
    <property type="molecule type" value="Genomic_DNA"/>
</dbReference>
<dbReference type="GO" id="GO:0016705">
    <property type="term" value="F:oxidoreductase activity, acting on paired donors, with incorporation or reduction of molecular oxygen"/>
    <property type="evidence" value="ECO:0007669"/>
    <property type="project" value="InterPro"/>
</dbReference>
<dbReference type="SUPFAM" id="SSF48264">
    <property type="entry name" value="Cytochrome P450"/>
    <property type="match status" value="1"/>
</dbReference>
<comment type="similarity">
    <text evidence="1 8">Belongs to the cytochrome P450 family.</text>
</comment>
<comment type="cofactor">
    <cofactor evidence="7">
        <name>heme</name>
        <dbReference type="ChEBI" id="CHEBI:30413"/>
    </cofactor>
</comment>
<sequence>MGHALKFLRDPLAFLASLPAHGDLVSICLGPRTVFVACDPAVTREILLDPRTFDKGGPFYDKARLLLGNGLGTSSWQDHRRQRRLLQPLFHPAHIKTYATVMTQETAALAQSWRPGQIIDARREFQALTIQVLNRALLALSEDDQRLLARSLPVAFDGVYWRMVIPSTLWFHLPTPANRRFTKAQQCLRHVAANAITEHRRAPDGGGLLSALLEARTDDGDPLSERDVHDHLVTIMFAGTDTTADTLASAFQLISTHPEVEARLHEEVSTVAGGRALIPEALPALDYTRRIVLETLRLFPPGWIVSRVTTTGTKLAGRHLPAGADVLCSPYLLHHDPALFPDPDRFDPDRWLPQQNEALPRGAMIPFGAGNRKCIGDQFAMTQACLTIATITAAWRLRSLSALSPRPRMSLGPGRLRLTCEPRPRGAAAGR</sequence>
<dbReference type="GO" id="GO:0020037">
    <property type="term" value="F:heme binding"/>
    <property type="evidence" value="ECO:0007669"/>
    <property type="project" value="InterPro"/>
</dbReference>
<dbReference type="PANTHER" id="PTHR24291:SF50">
    <property type="entry name" value="BIFUNCTIONAL ALBAFLAVENONE MONOOXYGENASE_TERPENE SYNTHASE"/>
    <property type="match status" value="1"/>
</dbReference>
<dbReference type="Pfam" id="PF00067">
    <property type="entry name" value="p450"/>
    <property type="match status" value="1"/>
</dbReference>
<organism evidence="9 10">
    <name type="scientific">Streptomyces hundungensis</name>
    <dbReference type="NCBI Taxonomy" id="1077946"/>
    <lineage>
        <taxon>Bacteria</taxon>
        <taxon>Bacillati</taxon>
        <taxon>Actinomycetota</taxon>
        <taxon>Actinomycetes</taxon>
        <taxon>Kitasatosporales</taxon>
        <taxon>Streptomycetaceae</taxon>
        <taxon>Streptomyces</taxon>
    </lineage>
</organism>
<accession>A0A387H659</accession>
<keyword evidence="3 7" id="KW-0479">Metal-binding</keyword>
<reference evidence="9 10" key="1">
    <citation type="submission" date="2018-10" db="EMBL/GenBank/DDBJ databases">
        <title>Relationship between Morphology and Antimicrobial Activity in Streptomyces.</title>
        <authorList>
            <person name="Kang H.J."/>
            <person name="Kim S.B."/>
        </authorList>
    </citation>
    <scope>NUCLEOTIDE SEQUENCE [LARGE SCALE GENOMIC DNA]</scope>
    <source>
        <strain evidence="9 10">BH38</strain>
    </source>
</reference>
<evidence type="ECO:0000256" key="6">
    <source>
        <dbReference type="ARBA" id="ARBA00023033"/>
    </source>
</evidence>
<dbReference type="InterPro" id="IPR002403">
    <property type="entry name" value="Cyt_P450_E_grp-IV"/>
</dbReference>
<proteinExistence type="inferred from homology"/>